<dbReference type="SUPFAM" id="SSF52266">
    <property type="entry name" value="SGNH hydrolase"/>
    <property type="match status" value="1"/>
</dbReference>
<dbReference type="InterPro" id="IPR013830">
    <property type="entry name" value="SGNH_hydro"/>
</dbReference>
<dbReference type="EC" id="3.1.2.-" evidence="2"/>
<evidence type="ECO:0000259" key="1">
    <source>
        <dbReference type="Pfam" id="PF13472"/>
    </source>
</evidence>
<name>A0A7W7EN47_9HYPH</name>
<proteinExistence type="predicted"/>
<feature type="domain" description="SGNH hydrolase-type esterase" evidence="1">
    <location>
        <begin position="87"/>
        <end position="266"/>
    </location>
</feature>
<gene>
    <name evidence="2" type="ORF">GGE60_005360</name>
</gene>
<dbReference type="InterPro" id="IPR036514">
    <property type="entry name" value="SGNH_hydro_sf"/>
</dbReference>
<keyword evidence="2" id="KW-0378">Hydrolase</keyword>
<keyword evidence="3" id="KW-1185">Reference proteome</keyword>
<organism evidence="2 3">
    <name type="scientific">Rhizobium leucaenae</name>
    <dbReference type="NCBI Taxonomy" id="29450"/>
    <lineage>
        <taxon>Bacteria</taxon>
        <taxon>Pseudomonadati</taxon>
        <taxon>Pseudomonadota</taxon>
        <taxon>Alphaproteobacteria</taxon>
        <taxon>Hyphomicrobiales</taxon>
        <taxon>Rhizobiaceae</taxon>
        <taxon>Rhizobium/Agrobacterium group</taxon>
        <taxon>Rhizobium</taxon>
    </lineage>
</organism>
<sequence length="279" mass="30904">MKMSKEQMHWMMKVFQPERTVASLPGAVSLTEQARAALLGLDLDYYSTQLAKLTAGAKTSARMLLAAPDVGAMIDKLPLRKNARIFAFGDSRTSDPQSWAVILQELILAQRPNDNISVVASAVSGDTTTHGLVRISEVVAGSPDWVLFFLGLNDARTQGPEPTKTIVHHEETARNLAELRSRVMRETEARCLWITPAAVNENQVSKHWALSHFGVRFRNEDIAQVATAMRSLGDPVVDLFERLDASSLTELLMEDGLHFTQAGQQRVALEIVRSWSELL</sequence>
<protein>
    <submittedName>
        <fullName evidence="2">Acyl-CoA thioesterase-1</fullName>
        <ecNumber evidence="2">3.1.1.5</ecNumber>
        <ecNumber evidence="2">3.1.2.-</ecNumber>
    </submittedName>
</protein>
<dbReference type="GO" id="GO:0004622">
    <property type="term" value="F:phosphatidylcholine lysophospholipase activity"/>
    <property type="evidence" value="ECO:0007669"/>
    <property type="project" value="UniProtKB-EC"/>
</dbReference>
<dbReference type="PANTHER" id="PTHR14209:SF19">
    <property type="entry name" value="ISOAMYL ACETATE-HYDROLYZING ESTERASE 1 HOMOLOG"/>
    <property type="match status" value="1"/>
</dbReference>
<reference evidence="2 3" key="1">
    <citation type="submission" date="2020-08" db="EMBL/GenBank/DDBJ databases">
        <title>Genomic Encyclopedia of Type Strains, Phase IV (KMG-V): Genome sequencing to study the core and pangenomes of soil and plant-associated prokaryotes.</title>
        <authorList>
            <person name="Whitman W."/>
        </authorList>
    </citation>
    <scope>NUCLEOTIDE SEQUENCE [LARGE SCALE GENOMIC DNA]</scope>
    <source>
        <strain evidence="2 3">SEMIA 492</strain>
    </source>
</reference>
<evidence type="ECO:0000313" key="2">
    <source>
        <dbReference type="EMBL" id="MBB4571202.1"/>
    </source>
</evidence>
<comment type="caution">
    <text evidence="2">The sequence shown here is derived from an EMBL/GenBank/DDBJ whole genome shotgun (WGS) entry which is preliminary data.</text>
</comment>
<dbReference type="Pfam" id="PF13472">
    <property type="entry name" value="Lipase_GDSL_2"/>
    <property type="match status" value="1"/>
</dbReference>
<dbReference type="AlphaFoldDB" id="A0A7W7EN47"/>
<dbReference type="Gene3D" id="3.40.50.1110">
    <property type="entry name" value="SGNH hydrolase"/>
    <property type="match status" value="1"/>
</dbReference>
<dbReference type="RefSeq" id="WP_245276733.1">
    <property type="nucleotide sequence ID" value="NZ_JACIIG010000020.1"/>
</dbReference>
<dbReference type="PANTHER" id="PTHR14209">
    <property type="entry name" value="ISOAMYL ACETATE-HYDROLYZING ESTERASE 1"/>
    <property type="match status" value="1"/>
</dbReference>
<dbReference type="InterPro" id="IPR045136">
    <property type="entry name" value="Iah1-like"/>
</dbReference>
<dbReference type="EC" id="3.1.1.5" evidence="2"/>
<dbReference type="Proteomes" id="UP000543836">
    <property type="component" value="Unassembled WGS sequence"/>
</dbReference>
<dbReference type="EMBL" id="JACIIG010000020">
    <property type="protein sequence ID" value="MBB4571202.1"/>
    <property type="molecule type" value="Genomic_DNA"/>
</dbReference>
<evidence type="ECO:0000313" key="3">
    <source>
        <dbReference type="Proteomes" id="UP000543836"/>
    </source>
</evidence>
<accession>A0A7W7EN47</accession>